<dbReference type="EC" id="1.1.1.-" evidence="4"/>
<organism evidence="4 5">
    <name type="scientific">Phaeospirillum tilakii</name>
    <dbReference type="NCBI Taxonomy" id="741673"/>
    <lineage>
        <taxon>Bacteria</taxon>
        <taxon>Pseudomonadati</taxon>
        <taxon>Pseudomonadota</taxon>
        <taxon>Alphaproteobacteria</taxon>
        <taxon>Rhodospirillales</taxon>
        <taxon>Rhodospirillaceae</taxon>
        <taxon>Phaeospirillum</taxon>
    </lineage>
</organism>
<comment type="similarity">
    <text evidence="1 3">Belongs to the short-chain dehydrogenases/reductases (SDR) family.</text>
</comment>
<comment type="caution">
    <text evidence="4">The sequence shown here is derived from an EMBL/GenBank/DDBJ whole genome shotgun (WGS) entry which is preliminary data.</text>
</comment>
<dbReference type="SUPFAM" id="SSF51735">
    <property type="entry name" value="NAD(P)-binding Rossmann-fold domains"/>
    <property type="match status" value="1"/>
</dbReference>
<dbReference type="PRINTS" id="PR00081">
    <property type="entry name" value="GDHRDH"/>
</dbReference>
<dbReference type="Gene3D" id="3.40.50.720">
    <property type="entry name" value="NAD(P)-binding Rossmann-like Domain"/>
    <property type="match status" value="1"/>
</dbReference>
<evidence type="ECO:0000313" key="5">
    <source>
        <dbReference type="Proteomes" id="UP001597296"/>
    </source>
</evidence>
<dbReference type="PANTHER" id="PTHR44196">
    <property type="entry name" value="DEHYDROGENASE/REDUCTASE SDR FAMILY MEMBER 7B"/>
    <property type="match status" value="1"/>
</dbReference>
<protein>
    <submittedName>
        <fullName evidence="4">SDR family NAD(P)-dependent oxidoreductase</fullName>
        <ecNumber evidence="4">1.1.1.-</ecNumber>
    </submittedName>
</protein>
<dbReference type="Proteomes" id="UP001597296">
    <property type="component" value="Unassembled WGS sequence"/>
</dbReference>
<dbReference type="CDD" id="cd05233">
    <property type="entry name" value="SDR_c"/>
    <property type="match status" value="1"/>
</dbReference>
<keyword evidence="2 4" id="KW-0560">Oxidoreductase</keyword>
<evidence type="ECO:0000256" key="2">
    <source>
        <dbReference type="ARBA" id="ARBA00023002"/>
    </source>
</evidence>
<dbReference type="GO" id="GO:0016491">
    <property type="term" value="F:oxidoreductase activity"/>
    <property type="evidence" value="ECO:0007669"/>
    <property type="project" value="UniProtKB-KW"/>
</dbReference>
<dbReference type="RefSeq" id="WP_377317560.1">
    <property type="nucleotide sequence ID" value="NZ_JBHUIY010000030.1"/>
</dbReference>
<reference evidence="5" key="1">
    <citation type="journal article" date="2019" name="Int. J. Syst. Evol. Microbiol.">
        <title>The Global Catalogue of Microorganisms (GCM) 10K type strain sequencing project: providing services to taxonomists for standard genome sequencing and annotation.</title>
        <authorList>
            <consortium name="The Broad Institute Genomics Platform"/>
            <consortium name="The Broad Institute Genome Sequencing Center for Infectious Disease"/>
            <person name="Wu L."/>
            <person name="Ma J."/>
        </authorList>
    </citation>
    <scope>NUCLEOTIDE SEQUENCE [LARGE SCALE GENOMIC DNA]</scope>
    <source>
        <strain evidence="5">KCTC 15012</strain>
    </source>
</reference>
<dbReference type="EMBL" id="JBHUIY010000030">
    <property type="protein sequence ID" value="MFD2234893.1"/>
    <property type="molecule type" value="Genomic_DNA"/>
</dbReference>
<gene>
    <name evidence="4" type="ORF">ACFSNB_13855</name>
</gene>
<sequence length="241" mass="25308">MAGAFADKVALVTGASRGIGAALVRQLAREGATVVAIARGQASLEELDDSVRAEGGAPLVLVPEDLRQPEVIGRVGAAIFERWGRLDILIGNAGVVGGGLRPVPHLEPADWDEMIAVNLTANWRLIRAMDPLLRSAPAGRAVFVTAPEAVEAPAFWGGYAASKAGLEAAVRSWAAETARLTPLRINLFDPGTVATRLRRIACPGEDQSVLTSPETAAAACLALCRPECQRHGERVRLADLG</sequence>
<evidence type="ECO:0000256" key="1">
    <source>
        <dbReference type="ARBA" id="ARBA00006484"/>
    </source>
</evidence>
<dbReference type="PRINTS" id="PR00080">
    <property type="entry name" value="SDRFAMILY"/>
</dbReference>
<accession>A0ABW5CFT5</accession>
<proteinExistence type="inferred from homology"/>
<dbReference type="Pfam" id="PF00106">
    <property type="entry name" value="adh_short"/>
    <property type="match status" value="1"/>
</dbReference>
<dbReference type="InterPro" id="IPR002347">
    <property type="entry name" value="SDR_fam"/>
</dbReference>
<keyword evidence="5" id="KW-1185">Reference proteome</keyword>
<dbReference type="PANTHER" id="PTHR44196:SF4">
    <property type="entry name" value="SHORT CHAIN DEHYDROGENASE"/>
    <property type="match status" value="1"/>
</dbReference>
<evidence type="ECO:0000313" key="4">
    <source>
        <dbReference type="EMBL" id="MFD2234893.1"/>
    </source>
</evidence>
<dbReference type="InterPro" id="IPR036291">
    <property type="entry name" value="NAD(P)-bd_dom_sf"/>
</dbReference>
<evidence type="ECO:0000256" key="3">
    <source>
        <dbReference type="RuleBase" id="RU000363"/>
    </source>
</evidence>
<name>A0ABW5CFT5_9PROT</name>